<dbReference type="Gene3D" id="3.40.50.1820">
    <property type="entry name" value="alpha/beta hydrolase"/>
    <property type="match status" value="1"/>
</dbReference>
<evidence type="ECO:0000313" key="3">
    <source>
        <dbReference type="Proteomes" id="UP000433309"/>
    </source>
</evidence>
<organism evidence="2 3">
    <name type="scientific">Duganella guangzhouensis</name>
    <dbReference type="NCBI Taxonomy" id="2666084"/>
    <lineage>
        <taxon>Bacteria</taxon>
        <taxon>Pseudomonadati</taxon>
        <taxon>Pseudomonadota</taxon>
        <taxon>Betaproteobacteria</taxon>
        <taxon>Burkholderiales</taxon>
        <taxon>Oxalobacteraceae</taxon>
        <taxon>Telluria group</taxon>
        <taxon>Duganella</taxon>
    </lineage>
</organism>
<gene>
    <name evidence="2" type="ORF">GJ699_15665</name>
</gene>
<dbReference type="Proteomes" id="UP000433309">
    <property type="component" value="Unassembled WGS sequence"/>
</dbReference>
<evidence type="ECO:0000313" key="2">
    <source>
        <dbReference type="EMBL" id="MRW91429.1"/>
    </source>
</evidence>
<dbReference type="SUPFAM" id="SSF53474">
    <property type="entry name" value="alpha/beta-Hydrolases"/>
    <property type="match status" value="1"/>
</dbReference>
<reference evidence="2 3" key="1">
    <citation type="submission" date="2019-11" db="EMBL/GenBank/DDBJ databases">
        <title>Novel species isolated from a subtropical stream in China.</title>
        <authorList>
            <person name="Lu H."/>
        </authorList>
    </citation>
    <scope>NUCLEOTIDE SEQUENCE [LARGE SCALE GENOMIC DNA]</scope>
    <source>
        <strain evidence="2 3">FT80W</strain>
    </source>
</reference>
<protein>
    <recommendedName>
        <fullName evidence="1">AB hydrolase-1 domain-containing protein</fullName>
    </recommendedName>
</protein>
<dbReference type="InterPro" id="IPR029058">
    <property type="entry name" value="AB_hydrolase_fold"/>
</dbReference>
<evidence type="ECO:0000259" key="1">
    <source>
        <dbReference type="Pfam" id="PF00561"/>
    </source>
</evidence>
<name>A0A6I2L592_9BURK</name>
<accession>A0A6I2L592</accession>
<dbReference type="EMBL" id="WKJK01000007">
    <property type="protein sequence ID" value="MRW91429.1"/>
    <property type="molecule type" value="Genomic_DNA"/>
</dbReference>
<feature type="domain" description="AB hydrolase-1" evidence="1">
    <location>
        <begin position="69"/>
        <end position="163"/>
    </location>
</feature>
<dbReference type="AlphaFoldDB" id="A0A6I2L592"/>
<comment type="caution">
    <text evidence="2">The sequence shown here is derived from an EMBL/GenBank/DDBJ whole genome shotgun (WGS) entry which is preliminary data.</text>
</comment>
<proteinExistence type="predicted"/>
<sequence length="267" mass="28717">MENGGGMATIVLVHGILGVGSELFPTHALPIRPVVDYFNGVKVHLEKSGIGVMAPTTPPLQAIEDRGKLLAQSLDSLPAGRVDIIAHSMGGLDARFVLHRYPDIAQRITSLTTIGTPHRGSAVADMVRSGTNALYDLAPAFLTRQIGALTDLTTARAQAFNEKTPDAGGVHYMNIAGVAPMNSQQLLLQLAAEIGKLSGANDGVVLRSSALYDKHEHLDDWPVDHFGEIGWASWRGGLSVQASDFYPDQHLERYNTLLAKIWSLPAR</sequence>
<dbReference type="InterPro" id="IPR000073">
    <property type="entry name" value="AB_hydrolase_1"/>
</dbReference>
<keyword evidence="3" id="KW-1185">Reference proteome</keyword>
<dbReference type="Pfam" id="PF00561">
    <property type="entry name" value="Abhydrolase_1"/>
    <property type="match status" value="1"/>
</dbReference>